<evidence type="ECO:0000259" key="1">
    <source>
        <dbReference type="Pfam" id="PF17667"/>
    </source>
</evidence>
<protein>
    <recommendedName>
        <fullName evidence="1">Fungal-type protein kinase domain-containing protein</fullName>
    </recommendedName>
</protein>
<keyword evidence="3" id="KW-1185">Reference proteome</keyword>
<evidence type="ECO:0000313" key="2">
    <source>
        <dbReference type="EMBL" id="KAG1797469.1"/>
    </source>
</evidence>
<dbReference type="OrthoDB" id="2739948at2759"/>
<dbReference type="EMBL" id="JABBWE010000016">
    <property type="protein sequence ID" value="KAG1797469.1"/>
    <property type="molecule type" value="Genomic_DNA"/>
</dbReference>
<proteinExistence type="predicted"/>
<dbReference type="Gene3D" id="1.10.510.10">
    <property type="entry name" value="Transferase(Phosphotransferase) domain 1"/>
    <property type="match status" value="1"/>
</dbReference>
<sequence>MSLGDLRHPTTGDGIAAVDAEIIPAQFAAQGSQLTPATVQQDSSAAEGNITPVLTLILAQPVALDSLATPIVNTPIKRDSSTRLPFTTLARCRVDTLNSMGKEMQNYVIGPMPVEKFLNKFLPNPEDYDTSDFASASNAEVFDMQSIKKEEDSYDRFINGIRPFAPQLSFVNSSKHADTNNCSSFTFNVKLDVCVYANGTSHGCDISKFEVNIEFKWNDIHDAFRKHPGVDQSVVSQTDKGFDTLGQITSYAVAQLGAQYRTHVFSILIIHNCACIIRWDREGAIVTNTFDYYHESHLADFFYCFARASPALCGVDTSITPASNEDAALARTALKLATTTHMLKVAVPQDPAIEDSDWLTLIIPQPVAKGFPLVGRWTCTCPAFDILNNRVVMFKDSWHVSLKDVLPEGETYKLLKSHNVRNVATCITFHDVIHATPEKNTQTVKFGSAEWACPNKAVTPHILHRLVLDLVGEQLTDFESSRELVQSVRDALLAHQDAYKNAKILHRDLSVGNIVIYRGRGFLIDWDLAKLLTIQGPRQTTRTGTWQFMSAHLVKNSFAVHAVKDDLESSLYVVLWTALKYRESYMSVIDRTQFILQIFDADPLVGTGGSAKSDWLVAGTYFPRDIFVGCKLLNNLVVKLAQFFSHRYSSVSPEAQESLVRLQLSLQEVLDEARSVCTAAQQKMIDVAQCCLLESSAYQKEIGMQILHSHEVIINIYDKHLGSSGWPDKDAAVLQKMHPTNKQSGRRLYTKSLCASQDVTSAWVQVTPSGKKRRLDPEDDIEILSSVAGLDDLVSFNQ</sequence>
<reference evidence="2" key="1">
    <citation type="journal article" date="2020" name="New Phytol.">
        <title>Comparative genomics reveals dynamic genome evolution in host specialist ectomycorrhizal fungi.</title>
        <authorList>
            <person name="Lofgren L.A."/>
            <person name="Nguyen N.H."/>
            <person name="Vilgalys R."/>
            <person name="Ruytinx J."/>
            <person name="Liao H.L."/>
            <person name="Branco S."/>
            <person name="Kuo A."/>
            <person name="LaButti K."/>
            <person name="Lipzen A."/>
            <person name="Andreopoulos W."/>
            <person name="Pangilinan J."/>
            <person name="Riley R."/>
            <person name="Hundley H."/>
            <person name="Na H."/>
            <person name="Barry K."/>
            <person name="Grigoriev I.V."/>
            <person name="Stajich J.E."/>
            <person name="Kennedy P.G."/>
        </authorList>
    </citation>
    <scope>NUCLEOTIDE SEQUENCE</scope>
    <source>
        <strain evidence="2">S12</strain>
    </source>
</reference>
<name>A0A9P7DL24_9AGAM</name>
<accession>A0A9P7DL24</accession>
<comment type="caution">
    <text evidence="2">The sequence shown here is derived from an EMBL/GenBank/DDBJ whole genome shotgun (WGS) entry which is preliminary data.</text>
</comment>
<dbReference type="SUPFAM" id="SSF56112">
    <property type="entry name" value="Protein kinase-like (PK-like)"/>
    <property type="match status" value="1"/>
</dbReference>
<evidence type="ECO:0000313" key="3">
    <source>
        <dbReference type="Proteomes" id="UP000719766"/>
    </source>
</evidence>
<organism evidence="2 3">
    <name type="scientific">Suillus plorans</name>
    <dbReference type="NCBI Taxonomy" id="116603"/>
    <lineage>
        <taxon>Eukaryota</taxon>
        <taxon>Fungi</taxon>
        <taxon>Dikarya</taxon>
        <taxon>Basidiomycota</taxon>
        <taxon>Agaricomycotina</taxon>
        <taxon>Agaricomycetes</taxon>
        <taxon>Agaricomycetidae</taxon>
        <taxon>Boletales</taxon>
        <taxon>Suillineae</taxon>
        <taxon>Suillaceae</taxon>
        <taxon>Suillus</taxon>
    </lineage>
</organism>
<dbReference type="InterPro" id="IPR040976">
    <property type="entry name" value="Pkinase_fungal"/>
</dbReference>
<gene>
    <name evidence="2" type="ORF">HD556DRAFT_1441030</name>
</gene>
<dbReference type="InterPro" id="IPR011009">
    <property type="entry name" value="Kinase-like_dom_sf"/>
</dbReference>
<dbReference type="GeneID" id="64599980"/>
<dbReference type="PANTHER" id="PTHR38248">
    <property type="entry name" value="FUNK1 6"/>
    <property type="match status" value="1"/>
</dbReference>
<dbReference type="PANTHER" id="PTHR38248:SF2">
    <property type="entry name" value="FUNK1 11"/>
    <property type="match status" value="1"/>
</dbReference>
<feature type="domain" description="Fungal-type protein kinase" evidence="1">
    <location>
        <begin position="237"/>
        <end position="577"/>
    </location>
</feature>
<dbReference type="Pfam" id="PF17667">
    <property type="entry name" value="Pkinase_fungal"/>
    <property type="match status" value="1"/>
</dbReference>
<dbReference type="AlphaFoldDB" id="A0A9P7DL24"/>
<dbReference type="RefSeq" id="XP_041162579.1">
    <property type="nucleotide sequence ID" value="XM_041306216.1"/>
</dbReference>
<dbReference type="Proteomes" id="UP000719766">
    <property type="component" value="Unassembled WGS sequence"/>
</dbReference>